<gene>
    <name evidence="11" type="ORF">DM02DRAFT_552587</name>
</gene>
<keyword evidence="3" id="KW-0132">Cell division</keyword>
<evidence type="ECO:0000256" key="4">
    <source>
        <dbReference type="ARBA" id="ARBA00022776"/>
    </source>
</evidence>
<dbReference type="OrthoDB" id="2504561at2759"/>
<comment type="similarity">
    <text evidence="1">Belongs to the APC5 family.</text>
</comment>
<evidence type="ECO:0000256" key="7">
    <source>
        <dbReference type="ARBA" id="ARBA00031069"/>
    </source>
</evidence>
<protein>
    <recommendedName>
        <fullName evidence="2">Anaphase-promoting complex subunit 5</fullName>
    </recommendedName>
    <alternativeName>
        <fullName evidence="7">Cyclosome subunit 5</fullName>
    </alternativeName>
</protein>
<evidence type="ECO:0000256" key="5">
    <source>
        <dbReference type="ARBA" id="ARBA00022786"/>
    </source>
</evidence>
<dbReference type="InterPro" id="IPR026000">
    <property type="entry name" value="Apc5_dom"/>
</dbReference>
<dbReference type="InterPro" id="IPR011990">
    <property type="entry name" value="TPR-like_helical_dom_sf"/>
</dbReference>
<evidence type="ECO:0000256" key="2">
    <source>
        <dbReference type="ARBA" id="ARBA00016066"/>
    </source>
</evidence>
<dbReference type="EMBL" id="KZ805308">
    <property type="protein sequence ID" value="PVI06559.1"/>
    <property type="molecule type" value="Genomic_DNA"/>
</dbReference>
<keyword evidence="9" id="KW-0472">Membrane</keyword>
<evidence type="ECO:0000313" key="11">
    <source>
        <dbReference type="EMBL" id="PVI06559.1"/>
    </source>
</evidence>
<dbReference type="STRING" id="97972.A0A2V1E8Z8"/>
<accession>A0A2V1E8Z8</accession>
<evidence type="ECO:0000256" key="3">
    <source>
        <dbReference type="ARBA" id="ARBA00022618"/>
    </source>
</evidence>
<keyword evidence="9" id="KW-1133">Transmembrane helix</keyword>
<evidence type="ECO:0000313" key="12">
    <source>
        <dbReference type="Proteomes" id="UP000244855"/>
    </source>
</evidence>
<sequence>MSKPRYLTPSRISLLVLVNLYCSSGVPSSAIVPVLSFILSQCFPTPPSAARVPRVVKQHDISTSVRAFEDVLHRHSSSMPGRTLLDAFLKHMWEMNSFDELFNLFDRLGGLLARPSEEELRNDPPGRVYLSPTSPLGTLIRRARVEFVRLPFDDAIRLWSAFIAYRAPTAQWTKRLVGLSSSGVDSVATEMGLEPGDGLYETAYGHLSSEEVADHALSLDDLERLMEFQLDRLQRLGCRVPDDMKDPLREMLESSGTAPRQAHLVKFFDTWKAGDYTSAFDHLHRYFDYAMQARERIHYQYALLHMAILHADFGCFDEAIAAINETIATARENQDIHCLNFSLNWLHHMNKSYPKQMKGAGYMGMLGSEKEGLAFLKAKARETKTYNLLSATLLNEAKLHLLMGDPVTRAFDHLFQSSHLNLKENISNYGSHMLFQSALSSRLGLNYMSNVYCELLLHCYHHSCPVDEHVRAIGRRTFLVVQKGQYTEALSMLNSINTPTHHSIKFHHYIFLCTGLVKLKRAIHWTDWAACEALLSSLQPDSATDPELSFLLSESRIYYFIARGMFSEAFKALEGLSASLKEEGADVMQRVEVLITKAEIFRQAGEAERGFSVALRAASVAFKARLMPCLWSAVGMLANILNSLGEFDAAMRLLHAIIPQSLENFDYFVSGKLYSHLGDSYMGLAGQQDLTTSTGTRLRVLYVSRAETYIDRARECFKKTENVDGECEQLMKKAVMAKLRGDEKLAEEWAQNHNKVWEDGMKRMADNQSQDD</sequence>
<evidence type="ECO:0000256" key="9">
    <source>
        <dbReference type="SAM" id="Phobius"/>
    </source>
</evidence>
<feature type="domain" description="Anaphase-promoting complex subunit 5" evidence="10">
    <location>
        <begin position="263"/>
        <end position="352"/>
    </location>
</feature>
<dbReference type="PANTHER" id="PTHR12830:SF9">
    <property type="entry name" value="ANAPHASE-PROMOTING COMPLEX SUBUNIT 5"/>
    <property type="match status" value="1"/>
</dbReference>
<dbReference type="GO" id="GO:0031145">
    <property type="term" value="P:anaphase-promoting complex-dependent catabolic process"/>
    <property type="evidence" value="ECO:0007669"/>
    <property type="project" value="TreeGrafter"/>
</dbReference>
<reference evidence="11 12" key="1">
    <citation type="journal article" date="2018" name="Sci. Rep.">
        <title>Comparative genomics provides insights into the lifestyle and reveals functional heterogeneity of dark septate endophytic fungi.</title>
        <authorList>
            <person name="Knapp D.G."/>
            <person name="Nemeth J.B."/>
            <person name="Barry K."/>
            <person name="Hainaut M."/>
            <person name="Henrissat B."/>
            <person name="Johnson J."/>
            <person name="Kuo A."/>
            <person name="Lim J.H.P."/>
            <person name="Lipzen A."/>
            <person name="Nolan M."/>
            <person name="Ohm R.A."/>
            <person name="Tamas L."/>
            <person name="Grigoriev I.V."/>
            <person name="Spatafora J.W."/>
            <person name="Nagy L.G."/>
            <person name="Kovacs G.M."/>
        </authorList>
    </citation>
    <scope>NUCLEOTIDE SEQUENCE [LARGE SCALE GENOMIC DNA]</scope>
    <source>
        <strain evidence="11 12">DSE2036</strain>
    </source>
</reference>
<evidence type="ECO:0000259" key="10">
    <source>
        <dbReference type="Pfam" id="PF12862"/>
    </source>
</evidence>
<comment type="function">
    <text evidence="8">Component of the anaphase promoting complex/cyclosome (APC/C), a cell cycle-regulated E3 ubiquitin ligase that controls progression through mitosis and the G1 phase of the cell cycle. The APC/C complex acts by mediating ubiquitination and subsequent degradation of target proteins: it mainly mediates the formation of 'Lys-11'-linked polyubiquitin chains and, to a lower extent, the formation of 'Lys-48'- and 'Lys-63'-linked polyubiquitin chains. The APC/C complex catalyzes assembly of branched 'Lys-11'-/'Lys-48'-linked branched ubiquitin chains on target proteins.</text>
</comment>
<keyword evidence="6" id="KW-0131">Cell cycle</keyword>
<proteinExistence type="inferred from homology"/>
<feature type="transmembrane region" description="Helical" evidence="9">
    <location>
        <begin position="12"/>
        <end position="39"/>
    </location>
</feature>
<name>A0A2V1E8Z8_9PLEO</name>
<dbReference type="AlphaFoldDB" id="A0A2V1E8Z8"/>
<keyword evidence="5" id="KW-0833">Ubl conjugation pathway</keyword>
<keyword evidence="4" id="KW-0498">Mitosis</keyword>
<keyword evidence="9" id="KW-0812">Transmembrane</keyword>
<dbReference type="UniPathway" id="UPA00143"/>
<dbReference type="InterPro" id="IPR037679">
    <property type="entry name" value="Apc5"/>
</dbReference>
<evidence type="ECO:0000256" key="6">
    <source>
        <dbReference type="ARBA" id="ARBA00023306"/>
    </source>
</evidence>
<dbReference type="Pfam" id="PF12862">
    <property type="entry name" value="ANAPC5"/>
    <property type="match status" value="1"/>
</dbReference>
<keyword evidence="12" id="KW-1185">Reference proteome</keyword>
<evidence type="ECO:0000256" key="1">
    <source>
        <dbReference type="ARBA" id="ARBA00007450"/>
    </source>
</evidence>
<dbReference type="SUPFAM" id="SSF48452">
    <property type="entry name" value="TPR-like"/>
    <property type="match status" value="1"/>
</dbReference>
<dbReference type="GO" id="GO:0005680">
    <property type="term" value="C:anaphase-promoting complex"/>
    <property type="evidence" value="ECO:0007669"/>
    <property type="project" value="InterPro"/>
</dbReference>
<organism evidence="11 12">
    <name type="scientific">Periconia macrospinosa</name>
    <dbReference type="NCBI Taxonomy" id="97972"/>
    <lineage>
        <taxon>Eukaryota</taxon>
        <taxon>Fungi</taxon>
        <taxon>Dikarya</taxon>
        <taxon>Ascomycota</taxon>
        <taxon>Pezizomycotina</taxon>
        <taxon>Dothideomycetes</taxon>
        <taxon>Pleosporomycetidae</taxon>
        <taxon>Pleosporales</taxon>
        <taxon>Massarineae</taxon>
        <taxon>Periconiaceae</taxon>
        <taxon>Periconia</taxon>
    </lineage>
</organism>
<dbReference type="PANTHER" id="PTHR12830">
    <property type="entry name" value="ANAPHASE-PROMOTING COMPLEX SUBUNIT 5"/>
    <property type="match status" value="1"/>
</dbReference>
<dbReference type="Gene3D" id="1.25.40.10">
    <property type="entry name" value="Tetratricopeptide repeat domain"/>
    <property type="match status" value="1"/>
</dbReference>
<dbReference type="GO" id="GO:0051301">
    <property type="term" value="P:cell division"/>
    <property type="evidence" value="ECO:0007669"/>
    <property type="project" value="UniProtKB-KW"/>
</dbReference>
<evidence type="ECO:0000256" key="8">
    <source>
        <dbReference type="ARBA" id="ARBA00045696"/>
    </source>
</evidence>
<dbReference type="GO" id="GO:0070979">
    <property type="term" value="P:protein K11-linked ubiquitination"/>
    <property type="evidence" value="ECO:0007669"/>
    <property type="project" value="TreeGrafter"/>
</dbReference>
<dbReference type="GO" id="GO:0045842">
    <property type="term" value="P:positive regulation of mitotic metaphase/anaphase transition"/>
    <property type="evidence" value="ECO:0007669"/>
    <property type="project" value="TreeGrafter"/>
</dbReference>
<dbReference type="Proteomes" id="UP000244855">
    <property type="component" value="Unassembled WGS sequence"/>
</dbReference>